<dbReference type="InterPro" id="IPR046732">
    <property type="entry name" value="DUF6624"/>
</dbReference>
<dbReference type="RefSeq" id="WP_073310477.1">
    <property type="nucleotide sequence ID" value="NZ_FQZI01000003.1"/>
</dbReference>
<sequence>MRLSFTTLLLFICTFTFGQNYKSTIAEASAFYDNKQYKESVEKYKEAFKIEQKSGSDFYNAGCSAALLGENKLAFTWLHLAIKNGWSNITHLKKDTDLTSLHTDKNWNKLVSELQSIIDKKEANYDKPLQAKLLAIFEDDQPIRQQYISAQKEFGYQSKQVDSLGKIMIYKDSINLIKVTEILDKYGWVGPDKVGGQANQTLFLVIQHSDLKKQQKYLSMMRDAVKINNASGSSLALLEDRIALREGKRQIYGSQIGYDNVTNSNYVLPLEDPDNVDKRRADVGLGLLADYVKRWNIIWNAKEYKKQLPELEEKQKKN</sequence>
<dbReference type="STRING" id="415425.SAMN05444363_1718"/>
<organism evidence="2 3">
    <name type="scientific">Flavobacterium terrae</name>
    <dbReference type="NCBI Taxonomy" id="415425"/>
    <lineage>
        <taxon>Bacteria</taxon>
        <taxon>Pseudomonadati</taxon>
        <taxon>Bacteroidota</taxon>
        <taxon>Flavobacteriia</taxon>
        <taxon>Flavobacteriales</taxon>
        <taxon>Flavobacteriaceae</taxon>
        <taxon>Flavobacterium</taxon>
    </lineage>
</organism>
<dbReference type="InterPro" id="IPR011990">
    <property type="entry name" value="TPR-like_helical_dom_sf"/>
</dbReference>
<accession>A0A1M6EDG3</accession>
<gene>
    <name evidence="2" type="ORF">SAMN05444363_1718</name>
</gene>
<evidence type="ECO:0008006" key="4">
    <source>
        <dbReference type="Google" id="ProtNLM"/>
    </source>
</evidence>
<feature type="signal peptide" evidence="1">
    <location>
        <begin position="1"/>
        <end position="18"/>
    </location>
</feature>
<reference evidence="3" key="1">
    <citation type="submission" date="2016-11" db="EMBL/GenBank/DDBJ databases">
        <authorList>
            <person name="Varghese N."/>
            <person name="Submissions S."/>
        </authorList>
    </citation>
    <scope>NUCLEOTIDE SEQUENCE [LARGE SCALE GENOMIC DNA]</scope>
    <source>
        <strain evidence="3">DSM 18829</strain>
    </source>
</reference>
<dbReference type="NCBIfam" id="NF047558">
    <property type="entry name" value="TPR_END_plus"/>
    <property type="match status" value="1"/>
</dbReference>
<dbReference type="AlphaFoldDB" id="A0A1M6EDG3"/>
<dbReference type="OrthoDB" id="1164858at2"/>
<proteinExistence type="predicted"/>
<dbReference type="Pfam" id="PF20329">
    <property type="entry name" value="DUF6624"/>
    <property type="match status" value="1"/>
</dbReference>
<evidence type="ECO:0000313" key="2">
    <source>
        <dbReference type="EMBL" id="SHI83429.1"/>
    </source>
</evidence>
<protein>
    <recommendedName>
        <fullName evidence="4">Tetratricopeptide repeat-containing protein</fullName>
    </recommendedName>
</protein>
<evidence type="ECO:0000313" key="3">
    <source>
        <dbReference type="Proteomes" id="UP000184488"/>
    </source>
</evidence>
<name>A0A1M6EDG3_9FLAO</name>
<dbReference type="EMBL" id="FQZI01000003">
    <property type="protein sequence ID" value="SHI83429.1"/>
    <property type="molecule type" value="Genomic_DNA"/>
</dbReference>
<evidence type="ECO:0000256" key="1">
    <source>
        <dbReference type="SAM" id="SignalP"/>
    </source>
</evidence>
<dbReference type="SUPFAM" id="SSF48452">
    <property type="entry name" value="TPR-like"/>
    <property type="match status" value="1"/>
</dbReference>
<dbReference type="Proteomes" id="UP000184488">
    <property type="component" value="Unassembled WGS sequence"/>
</dbReference>
<feature type="chain" id="PRO_5012906577" description="Tetratricopeptide repeat-containing protein" evidence="1">
    <location>
        <begin position="19"/>
        <end position="318"/>
    </location>
</feature>
<keyword evidence="3" id="KW-1185">Reference proteome</keyword>
<keyword evidence="1" id="KW-0732">Signal</keyword>